<dbReference type="Proteomes" id="UP000788993">
    <property type="component" value="Unassembled WGS sequence"/>
</dbReference>
<keyword evidence="2" id="KW-1185">Reference proteome</keyword>
<accession>A0A9P8P0U9</accession>
<reference evidence="1" key="2">
    <citation type="submission" date="2021-01" db="EMBL/GenBank/DDBJ databases">
        <authorList>
            <person name="Schikora-Tamarit M.A."/>
        </authorList>
    </citation>
    <scope>NUCLEOTIDE SEQUENCE</scope>
    <source>
        <strain evidence="1">NCAIM Y.01608</strain>
    </source>
</reference>
<dbReference type="EMBL" id="JAEUBD010001266">
    <property type="protein sequence ID" value="KAH3662994.1"/>
    <property type="molecule type" value="Genomic_DNA"/>
</dbReference>
<reference evidence="1" key="1">
    <citation type="journal article" date="2021" name="Open Biol.">
        <title>Shared evolutionary footprints suggest mitochondrial oxidative damage underlies multiple complex I losses in fungi.</title>
        <authorList>
            <person name="Schikora-Tamarit M.A."/>
            <person name="Marcet-Houben M."/>
            <person name="Nosek J."/>
            <person name="Gabaldon T."/>
        </authorList>
    </citation>
    <scope>NUCLEOTIDE SEQUENCE</scope>
    <source>
        <strain evidence="1">NCAIM Y.01608</strain>
    </source>
</reference>
<dbReference type="OrthoDB" id="4073795at2759"/>
<sequence length="445" mass="52970">MNAQDVKRRKTDSGTYSSFLINIPLELIRYMQLSRQDLINISLLDSSHRAKFYPLVYERAKLTWRDFKAFNENFKSKDLVRAIRIFSDLKDRKSTTYGEWNISLKGILEKSSNLKELVIEVMSSARCLKYQDKFDTDLSAKIEKLKLISHSVAPNDESLFELTQLQRFHNIKQLTLNGFLLAKDQYFYPKFKTDFSDLKERSRDGRLVFLNDLTLINCKWDHPFSLSDVFSPVYPLPNPLLKLESNEFTSPERLSLFYSKDSSSFVAAERFRSFIDNDANELFLFETRFYYNLKHLSIVILNEDYNDNKYNYYYPWLNWLNLKRIFQTQNEETHEIENKSILTNLESLKLVGWRMATMSELRKVFEIGKELKYNMKHLALYLVRPVPHFQEVSEKEKLELRKVEEQLEIIFNSGRNKHTCIFEVGYVEDCFTDERYVKEYSKNND</sequence>
<protein>
    <submittedName>
        <fullName evidence="1">Uncharacterized protein</fullName>
    </submittedName>
</protein>
<proteinExistence type="predicted"/>
<dbReference type="AlphaFoldDB" id="A0A9P8P0U9"/>
<gene>
    <name evidence="1" type="ORF">OGATHE_004570</name>
</gene>
<evidence type="ECO:0000313" key="1">
    <source>
        <dbReference type="EMBL" id="KAH3662994.1"/>
    </source>
</evidence>
<name>A0A9P8P0U9_9ASCO</name>
<evidence type="ECO:0000313" key="2">
    <source>
        <dbReference type="Proteomes" id="UP000788993"/>
    </source>
</evidence>
<comment type="caution">
    <text evidence="1">The sequence shown here is derived from an EMBL/GenBank/DDBJ whole genome shotgun (WGS) entry which is preliminary data.</text>
</comment>
<organism evidence="1 2">
    <name type="scientific">Ogataea polymorpha</name>
    <dbReference type="NCBI Taxonomy" id="460523"/>
    <lineage>
        <taxon>Eukaryota</taxon>
        <taxon>Fungi</taxon>
        <taxon>Dikarya</taxon>
        <taxon>Ascomycota</taxon>
        <taxon>Saccharomycotina</taxon>
        <taxon>Pichiomycetes</taxon>
        <taxon>Pichiales</taxon>
        <taxon>Pichiaceae</taxon>
        <taxon>Ogataea</taxon>
    </lineage>
</organism>